<reference evidence="8" key="6">
    <citation type="submission" date="2020-01" db="EMBL/GenBank/DDBJ databases">
        <authorList>
            <consortium name="NCBI Pathogen Detection Project"/>
        </authorList>
    </citation>
    <scope>NUCLEOTIDE SEQUENCE</scope>
    <source>
        <strain evidence="8">CFIAFB20130012</strain>
    </source>
</reference>
<reference evidence="9 12" key="2">
    <citation type="submission" date="2018-04" db="EMBL/GenBank/DDBJ databases">
        <title>Genome Analysis of a Prevalent Clone of Listeria monocytogenes Sequence Type 87 in China.</title>
        <authorList>
            <person name="Wang Y."/>
        </authorList>
    </citation>
    <scope>NUCLEOTIDE SEQUENCE [LARGE SCALE GENOMIC DNA]</scope>
    <source>
        <strain evidence="9 12">ICDC_LM1523</strain>
    </source>
</reference>
<dbReference type="Proteomes" id="UP000478682">
    <property type="component" value="Unassembled WGS sequence"/>
</dbReference>
<comment type="caution">
    <text evidence="4">The sequence shown here is derived from an EMBL/GenBank/DDBJ whole genome shotgun (WGS) entry which is preliminary data.</text>
</comment>
<dbReference type="AlphaFoldDB" id="A0A2Z5C206"/>
<dbReference type="EMBL" id="AABDGJ010000003">
    <property type="protein sequence ID" value="EAG6990202.1"/>
    <property type="molecule type" value="Genomic_DNA"/>
</dbReference>
<dbReference type="EMBL" id="AAALRN010000001">
    <property type="protein sequence ID" value="EAD1183865.1"/>
    <property type="molecule type" value="Genomic_DNA"/>
</dbReference>
<evidence type="ECO:0000313" key="7">
    <source>
        <dbReference type="EMBL" id="EAG6990202.1"/>
    </source>
</evidence>
<evidence type="ECO:0000313" key="12">
    <source>
        <dbReference type="Proteomes" id="UP000460224"/>
    </source>
</evidence>
<dbReference type="InterPro" id="IPR009459">
    <property type="entry name" value="MucBP_dom"/>
</dbReference>
<dbReference type="Proteomes" id="UP000403352">
    <property type="component" value="Unassembled WGS sequence"/>
</dbReference>
<evidence type="ECO:0000313" key="10">
    <source>
        <dbReference type="Proteomes" id="UP000336166"/>
    </source>
</evidence>
<dbReference type="Gene3D" id="3.10.20.320">
    <property type="entry name" value="Putative peptidoglycan bound protein (lpxtg motif)"/>
    <property type="match status" value="2"/>
</dbReference>
<proteinExistence type="predicted"/>
<keyword evidence="1" id="KW-0677">Repeat</keyword>
<dbReference type="EMBL" id="AAAREG010000001">
    <property type="protein sequence ID" value="EAE2353119.1"/>
    <property type="molecule type" value="Genomic_DNA"/>
</dbReference>
<evidence type="ECO:0000313" key="13">
    <source>
        <dbReference type="Proteomes" id="UP000478682"/>
    </source>
</evidence>
<keyword evidence="2" id="KW-1133">Transmembrane helix</keyword>
<dbReference type="EMBL" id="AABATR010000001">
    <property type="protein sequence ID" value="EAG1892347.1"/>
    <property type="molecule type" value="Genomic_DNA"/>
</dbReference>
<dbReference type="Proteomes" id="UP000460224">
    <property type="component" value="Unassembled WGS sequence"/>
</dbReference>
<evidence type="ECO:0000313" key="8">
    <source>
        <dbReference type="EMBL" id="HAB8397151.1"/>
    </source>
</evidence>
<reference evidence="10 13" key="4">
    <citation type="submission" date="2018-06" db="EMBL/GenBank/DDBJ databases">
        <authorList>
            <consortium name="PulseNet: The National Subtyping Network for Foodborne Disease Surveillance"/>
            <person name="Tarr C.L."/>
            <person name="Trees E."/>
            <person name="Katz L.S."/>
            <person name="Carleton-Romer H.A."/>
            <person name="Stroika S."/>
            <person name="Kucerova Z."/>
            <person name="Roache K.F."/>
            <person name="Sabol A.L."/>
            <person name="Besser J."/>
            <person name="Gerner-Smidt P."/>
        </authorList>
    </citation>
    <scope>NUCLEOTIDE SEQUENCE [LARGE SCALE GENOMIC DNA]</scope>
    <source>
        <strain evidence="5 10">PNUSAL000134</strain>
        <strain evidence="6 13">PNUSAL002298</strain>
    </source>
</reference>
<feature type="transmembrane region" description="Helical" evidence="2">
    <location>
        <begin position="304"/>
        <end position="324"/>
    </location>
</feature>
<evidence type="ECO:0000313" key="11">
    <source>
        <dbReference type="Proteomes" id="UP000403352"/>
    </source>
</evidence>
<evidence type="ECO:0000256" key="2">
    <source>
        <dbReference type="SAM" id="Phobius"/>
    </source>
</evidence>
<evidence type="ECO:0000313" key="9">
    <source>
        <dbReference type="EMBL" id="KAA9453455.1"/>
    </source>
</evidence>
<feature type="domain" description="MucBP" evidence="3">
    <location>
        <begin position="39"/>
        <end position="97"/>
    </location>
</feature>
<protein>
    <submittedName>
        <fullName evidence="4">Peptidoglycan-binding protein</fullName>
    </submittedName>
</protein>
<dbReference type="Pfam" id="PF06458">
    <property type="entry name" value="MucBP"/>
    <property type="match status" value="2"/>
</dbReference>
<dbReference type="Proteomes" id="UP000548278">
    <property type="component" value="Unassembled WGS sequence"/>
</dbReference>
<evidence type="ECO:0000313" key="14">
    <source>
        <dbReference type="Proteomes" id="UP000548278"/>
    </source>
</evidence>
<keyword evidence="2" id="KW-0812">Transmembrane</keyword>
<accession>A0A2Z5C206</accession>
<organism evidence="4 11">
    <name type="scientific">Listeria monocytogenes</name>
    <dbReference type="NCBI Taxonomy" id="1639"/>
    <lineage>
        <taxon>Bacteria</taxon>
        <taxon>Bacillati</taxon>
        <taxon>Bacillota</taxon>
        <taxon>Bacilli</taxon>
        <taxon>Bacillales</taxon>
        <taxon>Listeriaceae</taxon>
        <taxon>Listeria</taxon>
    </lineage>
</organism>
<reference evidence="4 11" key="3">
    <citation type="submission" date="2018-06" db="EMBL/GenBank/DDBJ databases">
        <authorList>
            <consortium name="GenomeTrakr: Next Generation Sequencing Network for Food Pathogen Tracability"/>
        </authorList>
    </citation>
    <scope>NUCLEOTIDE SEQUENCE [LARGE SCALE GENOMIC DNA]</scope>
    <source>
        <strain evidence="4 11">FDA00008584</strain>
    </source>
</reference>
<evidence type="ECO:0000256" key="1">
    <source>
        <dbReference type="ARBA" id="ARBA00022737"/>
    </source>
</evidence>
<evidence type="ECO:0000313" key="5">
    <source>
        <dbReference type="EMBL" id="EAE2353119.1"/>
    </source>
</evidence>
<keyword evidence="2" id="KW-0472">Membrane</keyword>
<evidence type="ECO:0000313" key="6">
    <source>
        <dbReference type="EMBL" id="EAG1892347.1"/>
    </source>
</evidence>
<sequence>MSKNVKKIVITILALIMTVGLASGFIAPIKASAATNNFTVKVEYVDADGAEIAPSDTLTDYHYVSTPKDIPGYKLREIPHNATGNITDTGIIVRYIYDKIIDVSYVDETGKDLLPVVEIIDSEAAILETIPDYTFVRKDISIDGLHIIFRYKKNISTIPEFGKPNQVTVNYLDENNTSIAPSLYLSGLFNEAYNVPMKKIKGYTLLKYDSEILGVFTESPQTINIIYQKKAPEQAPSMEPLPDTAVPENPPVEKAKIKKSKIETTEKRTISKAKIEPKALKLTKVEQKKQETKDRLPKTGDSSVNLLITCLGIIAISCGVYLLVQQSQKRCRKE</sequence>
<dbReference type="EMBL" id="QDAY01000001">
    <property type="protein sequence ID" value="KAA9453455.1"/>
    <property type="molecule type" value="Genomic_DNA"/>
</dbReference>
<gene>
    <name evidence="7" type="ORF">AB917_06335</name>
    <name evidence="6" type="ORF">BB997_01860</name>
    <name evidence="9" type="ORF">DCK61_03075</name>
    <name evidence="8" type="ORF">GYR60_01355</name>
    <name evidence="4" type="ORF">QD52_02075</name>
    <name evidence="5" type="ORF">Y261_02000</name>
</gene>
<dbReference type="RefSeq" id="WP_021496215.1">
    <property type="nucleotide sequence ID" value="NZ_CP015593.1"/>
</dbReference>
<dbReference type="EMBL" id="DAAIHR010000001">
    <property type="protein sequence ID" value="HAB8397151.1"/>
    <property type="molecule type" value="Genomic_DNA"/>
</dbReference>
<dbReference type="Proteomes" id="UP000840197">
    <property type="component" value="Unassembled WGS sequence"/>
</dbReference>
<reference evidence="8 15" key="1">
    <citation type="journal article" date="2018" name="Genome Biol.">
        <title>SKESA: strategic k-mer extension for scrupulous assemblies.</title>
        <authorList>
            <person name="Souvorov A."/>
            <person name="Agarwala R."/>
            <person name="Lipman D.J."/>
        </authorList>
    </citation>
    <scope>NUCLEOTIDE SEQUENCE [LARGE SCALE GENOMIC DNA]</scope>
    <source>
        <strain evidence="8 15">CFIAFB20130012</strain>
    </source>
</reference>
<dbReference type="Proteomes" id="UP000336166">
    <property type="component" value="Unassembled WGS sequence"/>
</dbReference>
<name>A0A2Z5C206_LISMN</name>
<reference evidence="7 14" key="5">
    <citation type="submission" date="2019-04" db="EMBL/GenBank/DDBJ databases">
        <authorList>
            <consortium name="GenomeTrakr network: Whole genome sequencing for foodborne pathogen traceback"/>
        </authorList>
    </citation>
    <scope>NUCLEOTIDE SEQUENCE [LARGE SCALE GENOMIC DNA]</scope>
    <source>
        <strain evidence="7 14">CFSAN004300</strain>
    </source>
</reference>
<evidence type="ECO:0000313" key="4">
    <source>
        <dbReference type="EMBL" id="EAD1183865.1"/>
    </source>
</evidence>
<evidence type="ECO:0000259" key="3">
    <source>
        <dbReference type="Pfam" id="PF06458"/>
    </source>
</evidence>
<feature type="domain" description="MucBP" evidence="3">
    <location>
        <begin position="166"/>
        <end position="228"/>
    </location>
</feature>
<evidence type="ECO:0000313" key="15">
    <source>
        <dbReference type="Proteomes" id="UP000840197"/>
    </source>
</evidence>